<dbReference type="EMBL" id="BARS01023485">
    <property type="protein sequence ID" value="GAG12024.1"/>
    <property type="molecule type" value="Genomic_DNA"/>
</dbReference>
<evidence type="ECO:0000256" key="1">
    <source>
        <dbReference type="SAM" id="MobiDB-lite"/>
    </source>
</evidence>
<name>X0V1R4_9ZZZZ</name>
<gene>
    <name evidence="2" type="ORF">S01H1_37393</name>
</gene>
<organism evidence="2">
    <name type="scientific">marine sediment metagenome</name>
    <dbReference type="NCBI Taxonomy" id="412755"/>
    <lineage>
        <taxon>unclassified sequences</taxon>
        <taxon>metagenomes</taxon>
        <taxon>ecological metagenomes</taxon>
    </lineage>
</organism>
<feature type="compositionally biased region" description="Basic residues" evidence="1">
    <location>
        <begin position="57"/>
        <end position="69"/>
    </location>
</feature>
<protein>
    <submittedName>
        <fullName evidence="2">Uncharacterized protein</fullName>
    </submittedName>
</protein>
<feature type="region of interest" description="Disordered" evidence="1">
    <location>
        <begin position="49"/>
        <end position="69"/>
    </location>
</feature>
<dbReference type="AlphaFoldDB" id="X0V1R4"/>
<reference evidence="2" key="1">
    <citation type="journal article" date="2014" name="Front. Microbiol.">
        <title>High frequency of phylogenetically diverse reductive dehalogenase-homologous genes in deep subseafloor sedimentary metagenomes.</title>
        <authorList>
            <person name="Kawai M."/>
            <person name="Futagami T."/>
            <person name="Toyoda A."/>
            <person name="Takaki Y."/>
            <person name="Nishi S."/>
            <person name="Hori S."/>
            <person name="Arai W."/>
            <person name="Tsubouchi T."/>
            <person name="Morono Y."/>
            <person name="Uchiyama I."/>
            <person name="Ito T."/>
            <person name="Fujiyama A."/>
            <person name="Inagaki F."/>
            <person name="Takami H."/>
        </authorList>
    </citation>
    <scope>NUCLEOTIDE SEQUENCE</scope>
    <source>
        <strain evidence="2">Expedition CK06-06</strain>
    </source>
</reference>
<accession>X0V1R4</accession>
<sequence length="69" mass="7779">MRTYQKEVRLILECRSQNQADATKTLNAVAHGLHSLGHPLTTGGKEKRVVSVDHKSRPIKHIPQRLLKS</sequence>
<evidence type="ECO:0000313" key="2">
    <source>
        <dbReference type="EMBL" id="GAG12024.1"/>
    </source>
</evidence>
<proteinExistence type="predicted"/>
<comment type="caution">
    <text evidence="2">The sequence shown here is derived from an EMBL/GenBank/DDBJ whole genome shotgun (WGS) entry which is preliminary data.</text>
</comment>